<reference evidence="2 3" key="1">
    <citation type="submission" date="2019-11" db="EMBL/GenBank/DDBJ databases">
        <title>Whole genome sequence of Oryza granulata.</title>
        <authorList>
            <person name="Li W."/>
        </authorList>
    </citation>
    <scope>NUCLEOTIDE SEQUENCE [LARGE SCALE GENOMIC DNA]</scope>
    <source>
        <strain evidence="3">cv. Menghai</strain>
        <tissue evidence="2">Leaf</tissue>
    </source>
</reference>
<comment type="caution">
    <text evidence="2">The sequence shown here is derived from an EMBL/GenBank/DDBJ whole genome shotgun (WGS) entry which is preliminary data.</text>
</comment>
<dbReference type="AlphaFoldDB" id="A0A6G1CQ58"/>
<organism evidence="2 3">
    <name type="scientific">Oryza meyeriana var. granulata</name>
    <dbReference type="NCBI Taxonomy" id="110450"/>
    <lineage>
        <taxon>Eukaryota</taxon>
        <taxon>Viridiplantae</taxon>
        <taxon>Streptophyta</taxon>
        <taxon>Embryophyta</taxon>
        <taxon>Tracheophyta</taxon>
        <taxon>Spermatophyta</taxon>
        <taxon>Magnoliopsida</taxon>
        <taxon>Liliopsida</taxon>
        <taxon>Poales</taxon>
        <taxon>Poaceae</taxon>
        <taxon>BOP clade</taxon>
        <taxon>Oryzoideae</taxon>
        <taxon>Oryzeae</taxon>
        <taxon>Oryzinae</taxon>
        <taxon>Oryza</taxon>
        <taxon>Oryza meyeriana</taxon>
    </lineage>
</organism>
<name>A0A6G1CQ58_9ORYZ</name>
<accession>A0A6G1CQ58</accession>
<protein>
    <submittedName>
        <fullName evidence="2">Uncharacterized protein</fullName>
    </submittedName>
</protein>
<evidence type="ECO:0000313" key="3">
    <source>
        <dbReference type="Proteomes" id="UP000479710"/>
    </source>
</evidence>
<evidence type="ECO:0000256" key="1">
    <source>
        <dbReference type="SAM" id="MobiDB-lite"/>
    </source>
</evidence>
<keyword evidence="3" id="KW-1185">Reference proteome</keyword>
<dbReference type="Proteomes" id="UP000479710">
    <property type="component" value="Unassembled WGS sequence"/>
</dbReference>
<sequence length="196" mass="22105">MKRVMVTRLKDMYQATFCSDINAAMKLLRERVKEFDFVVVSDALIRSLDPAAMKFFCETGLRIVILRREPTDTSYNFVPMPSSHMEQDQLEPVGPSATNSQSYASRLPAASSHGDSNGLMTAVVPPATAVASSGNRATNRRKRRRRETTAEQVISTQGEEVQCAQHQQRKPRLVWTTELHEMFEEACKILLPESNE</sequence>
<dbReference type="OrthoDB" id="10603998at2759"/>
<feature type="compositionally biased region" description="Low complexity" evidence="1">
    <location>
        <begin position="121"/>
        <end position="137"/>
    </location>
</feature>
<evidence type="ECO:0000313" key="2">
    <source>
        <dbReference type="EMBL" id="KAF0901793.1"/>
    </source>
</evidence>
<gene>
    <name evidence="2" type="ORF">E2562_006254</name>
</gene>
<feature type="region of interest" description="Disordered" evidence="1">
    <location>
        <begin position="81"/>
        <end position="154"/>
    </location>
</feature>
<proteinExistence type="predicted"/>
<dbReference type="EMBL" id="SPHZ02000008">
    <property type="protein sequence ID" value="KAF0901793.1"/>
    <property type="molecule type" value="Genomic_DNA"/>
</dbReference>